<dbReference type="GO" id="GO:0051999">
    <property type="term" value="P:mannosyl-inositol phosphorylceramide biosynthetic process"/>
    <property type="evidence" value="ECO:0007669"/>
    <property type="project" value="TreeGrafter"/>
</dbReference>
<evidence type="ECO:0008006" key="3">
    <source>
        <dbReference type="Google" id="ProtNLM"/>
    </source>
</evidence>
<dbReference type="Pfam" id="PF04488">
    <property type="entry name" value="Gly_transf_sug"/>
    <property type="match status" value="1"/>
</dbReference>
<sequence length="261" mass="31446">MNFLLKLRRENRKNNNDSKPLYLKKRLQQKYPIKRAYNSIIPLKIFQTWHTKDLPPNMKKAVEFVKSLHPAFEHYLFDDNDCREYLKNNYSEIHVQAFDKLIPGAYKADFWRYCVLYKEGGIYMDIKYIPQNGFRLIQLTEKEHFVLDQDNHGIYNALMVCKPGNPILLKAIRQVIRNIKMKYYGNNVLEPTGPHLLAQFFPSFVKNNLDMKHENYHHVNKYITFNNIIVLKMYSNYYDEMGKYQKNSHYDVLWNERKIYA</sequence>
<dbReference type="EMBL" id="MN740472">
    <property type="protein sequence ID" value="QHU28560.1"/>
    <property type="molecule type" value="Genomic_DNA"/>
</dbReference>
<proteinExistence type="predicted"/>
<dbReference type="GO" id="GO:0000030">
    <property type="term" value="F:mannosyltransferase activity"/>
    <property type="evidence" value="ECO:0007669"/>
    <property type="project" value="TreeGrafter"/>
</dbReference>
<evidence type="ECO:0000256" key="1">
    <source>
        <dbReference type="ARBA" id="ARBA00022679"/>
    </source>
</evidence>
<dbReference type="PANTHER" id="PTHR32385:SF15">
    <property type="entry name" value="INOSITOL PHOSPHOCERAMIDE MANNOSYLTRANSFERASE 1"/>
    <property type="match status" value="1"/>
</dbReference>
<evidence type="ECO:0000313" key="2">
    <source>
        <dbReference type="EMBL" id="QHU28560.1"/>
    </source>
</evidence>
<dbReference type="InterPro" id="IPR007577">
    <property type="entry name" value="GlycoTrfase_DXD_sugar-bd_CS"/>
</dbReference>
<accession>A0A6C0LDX2</accession>
<dbReference type="GO" id="GO:0016020">
    <property type="term" value="C:membrane"/>
    <property type="evidence" value="ECO:0007669"/>
    <property type="project" value="GOC"/>
</dbReference>
<dbReference type="InterPro" id="IPR051706">
    <property type="entry name" value="Glycosyltransferase_domain"/>
</dbReference>
<dbReference type="SUPFAM" id="SSF53448">
    <property type="entry name" value="Nucleotide-diphospho-sugar transferases"/>
    <property type="match status" value="1"/>
</dbReference>
<reference evidence="2" key="1">
    <citation type="journal article" date="2020" name="Nature">
        <title>Giant virus diversity and host interactions through global metagenomics.</title>
        <authorList>
            <person name="Schulz F."/>
            <person name="Roux S."/>
            <person name="Paez-Espino D."/>
            <person name="Jungbluth S."/>
            <person name="Walsh D.A."/>
            <person name="Denef V.J."/>
            <person name="McMahon K.D."/>
            <person name="Konstantinidis K.T."/>
            <person name="Eloe-Fadrosh E.A."/>
            <person name="Kyrpides N.C."/>
            <person name="Woyke T."/>
        </authorList>
    </citation>
    <scope>NUCLEOTIDE SEQUENCE</scope>
    <source>
        <strain evidence="2">GVMAG-M-3300027770-73</strain>
    </source>
</reference>
<dbReference type="AlphaFoldDB" id="A0A6C0LDX2"/>
<dbReference type="Gene3D" id="3.90.550.20">
    <property type="match status" value="1"/>
</dbReference>
<organism evidence="2">
    <name type="scientific">viral metagenome</name>
    <dbReference type="NCBI Taxonomy" id="1070528"/>
    <lineage>
        <taxon>unclassified sequences</taxon>
        <taxon>metagenomes</taxon>
        <taxon>organismal metagenomes</taxon>
    </lineage>
</organism>
<dbReference type="InterPro" id="IPR029044">
    <property type="entry name" value="Nucleotide-diphossugar_trans"/>
</dbReference>
<keyword evidence="1" id="KW-0808">Transferase</keyword>
<dbReference type="PANTHER" id="PTHR32385">
    <property type="entry name" value="MANNOSYL PHOSPHORYLINOSITOL CERAMIDE SYNTHASE"/>
    <property type="match status" value="1"/>
</dbReference>
<protein>
    <recommendedName>
        <fullName evidence="3">Glycosyltransferase</fullName>
    </recommendedName>
</protein>
<name>A0A6C0LDX2_9ZZZZ</name>